<evidence type="ECO:0000313" key="2">
    <source>
        <dbReference type="EMBL" id="GHE71579.1"/>
    </source>
</evidence>
<keyword evidence="2" id="KW-0413">Isomerase</keyword>
<dbReference type="Pfam" id="PF12680">
    <property type="entry name" value="SnoaL_2"/>
    <property type="match status" value="1"/>
</dbReference>
<evidence type="ECO:0000313" key="3">
    <source>
        <dbReference type="Proteomes" id="UP000658258"/>
    </source>
</evidence>
<organism evidence="2 3">
    <name type="scientific">Roseivirga thermotolerans</name>
    <dbReference type="NCBI Taxonomy" id="1758176"/>
    <lineage>
        <taxon>Bacteria</taxon>
        <taxon>Pseudomonadati</taxon>
        <taxon>Bacteroidota</taxon>
        <taxon>Cytophagia</taxon>
        <taxon>Cytophagales</taxon>
        <taxon>Roseivirgaceae</taxon>
        <taxon>Roseivirga</taxon>
    </lineage>
</organism>
<protein>
    <submittedName>
        <fullName evidence="2">Ketosteroid isomerase</fullName>
    </submittedName>
</protein>
<dbReference type="GO" id="GO:0016853">
    <property type="term" value="F:isomerase activity"/>
    <property type="evidence" value="ECO:0007669"/>
    <property type="project" value="UniProtKB-KW"/>
</dbReference>
<accession>A0ABQ3IBV6</accession>
<dbReference type="SUPFAM" id="SSF54427">
    <property type="entry name" value="NTF2-like"/>
    <property type="match status" value="1"/>
</dbReference>
<name>A0ABQ3IBV6_9BACT</name>
<dbReference type="EMBL" id="BNAG01000004">
    <property type="protein sequence ID" value="GHE71579.1"/>
    <property type="molecule type" value="Genomic_DNA"/>
</dbReference>
<gene>
    <name evidence="2" type="ORF">GCM10011340_29470</name>
</gene>
<comment type="caution">
    <text evidence="2">The sequence shown here is derived from an EMBL/GenBank/DDBJ whole genome shotgun (WGS) entry which is preliminary data.</text>
</comment>
<proteinExistence type="predicted"/>
<dbReference type="RefSeq" id="WP_189631055.1">
    <property type="nucleotide sequence ID" value="NZ_BNAG01000004.1"/>
</dbReference>
<dbReference type="InterPro" id="IPR032710">
    <property type="entry name" value="NTF2-like_dom_sf"/>
</dbReference>
<dbReference type="Gene3D" id="3.10.450.50">
    <property type="match status" value="1"/>
</dbReference>
<feature type="domain" description="SnoaL-like" evidence="1">
    <location>
        <begin position="5"/>
        <end position="104"/>
    </location>
</feature>
<dbReference type="InterPro" id="IPR037401">
    <property type="entry name" value="SnoaL-like"/>
</dbReference>
<dbReference type="Proteomes" id="UP000658258">
    <property type="component" value="Unassembled WGS sequence"/>
</dbReference>
<evidence type="ECO:0000259" key="1">
    <source>
        <dbReference type="Pfam" id="PF12680"/>
    </source>
</evidence>
<sequence>MKEVIQQFYQSFQQLDAEGMVKCYHKEVVFEDPAFGRLEGVRAANMWRMLCDSQKGRDFAIKYTKVTEDSAYWEAFYTFSPTGRKVHNKIIAQFEFKEGLIVRHTDFFDLHRWAKQAMGFKGAILGWSEYFKKKLRQQTHRMLEKYEQRHS</sequence>
<reference evidence="3" key="1">
    <citation type="journal article" date="2019" name="Int. J. Syst. Evol. Microbiol.">
        <title>The Global Catalogue of Microorganisms (GCM) 10K type strain sequencing project: providing services to taxonomists for standard genome sequencing and annotation.</title>
        <authorList>
            <consortium name="The Broad Institute Genomics Platform"/>
            <consortium name="The Broad Institute Genome Sequencing Center for Infectious Disease"/>
            <person name="Wu L."/>
            <person name="Ma J."/>
        </authorList>
    </citation>
    <scope>NUCLEOTIDE SEQUENCE [LARGE SCALE GENOMIC DNA]</scope>
    <source>
        <strain evidence="3">CGMCC 1.15111</strain>
    </source>
</reference>
<keyword evidence="3" id="KW-1185">Reference proteome</keyword>